<dbReference type="CDD" id="cd00397">
    <property type="entry name" value="DNA_BRE_C"/>
    <property type="match status" value="1"/>
</dbReference>
<dbReference type="RefSeq" id="WP_012014124.1">
    <property type="nucleotide sequence ID" value="NC_009380.1"/>
</dbReference>
<dbReference type="EMBL" id="CP000667">
    <property type="protein sequence ID" value="ABP55346.1"/>
    <property type="molecule type" value="Genomic_DNA"/>
</dbReference>
<dbReference type="KEGG" id="stp:Strop_2908"/>
<proteinExistence type="predicted"/>
<feature type="domain" description="Tyr recombinase" evidence="2">
    <location>
        <begin position="1"/>
        <end position="133"/>
    </location>
</feature>
<dbReference type="SUPFAM" id="SSF56349">
    <property type="entry name" value="DNA breaking-rejoining enzymes"/>
    <property type="match status" value="1"/>
</dbReference>
<dbReference type="GO" id="GO:0015074">
    <property type="term" value="P:DNA integration"/>
    <property type="evidence" value="ECO:0007669"/>
    <property type="project" value="InterPro"/>
</dbReference>
<reference evidence="4" key="1">
    <citation type="journal article" date="2007" name="Proc. Natl. Acad. Sci. U.S.A.">
        <title>Genome sequencing reveals complex secondary metabolome in the marine actinomycete Salinispora tropica.</title>
        <authorList>
            <person name="Udwary D.W."/>
            <person name="Zeigler L."/>
            <person name="Asolkar R.N."/>
            <person name="Singan V."/>
            <person name="Lapidus A."/>
            <person name="Fenical W."/>
            <person name="Jensen P.R."/>
            <person name="Moore B.S."/>
        </authorList>
    </citation>
    <scope>NUCLEOTIDE SEQUENCE [LARGE SCALE GENOMIC DNA]</scope>
    <source>
        <strain evidence="4">ATCC BAA-916 / DSM 44818 / CNB-440</strain>
    </source>
</reference>
<evidence type="ECO:0000313" key="4">
    <source>
        <dbReference type="Proteomes" id="UP000000235"/>
    </source>
</evidence>
<keyword evidence="1" id="KW-0233">DNA recombination</keyword>
<dbReference type="HOGENOM" id="CLU_130256_0_0_11"/>
<dbReference type="InterPro" id="IPR011010">
    <property type="entry name" value="DNA_brk_join_enz"/>
</dbReference>
<dbReference type="Gene3D" id="1.10.443.10">
    <property type="entry name" value="Intergrase catalytic core"/>
    <property type="match status" value="1"/>
</dbReference>
<dbReference type="GO" id="GO:0003677">
    <property type="term" value="F:DNA binding"/>
    <property type="evidence" value="ECO:0007669"/>
    <property type="project" value="InterPro"/>
</dbReference>
<gene>
    <name evidence="3" type="ordered locus">Strop_2908</name>
</gene>
<name>A4X8Z6_SALTO</name>
<protein>
    <submittedName>
        <fullName evidence="3">Phage integrase family protein</fullName>
    </submittedName>
</protein>
<dbReference type="Proteomes" id="UP000000235">
    <property type="component" value="Chromosome"/>
</dbReference>
<dbReference type="Pfam" id="PF00589">
    <property type="entry name" value="Phage_integrase"/>
    <property type="match status" value="1"/>
</dbReference>
<sequence length="147" mass="16469">MRHGKAMKGSAPKRRGVLTVWAWVPEVLAEWIEEIRPLLATEGNPALWPSERAPRVGLAQLNARLSAYRDALGLDAGLDFHSLRRSYVTHLIEAGWDPLFVQQEVGHEHASTTAIYTCVSSDFRTRTLRQALDATMDAALRPARRAR</sequence>
<organism evidence="3 4">
    <name type="scientific">Salinispora tropica (strain ATCC BAA-916 / DSM 44818 / JCM 13857 / NBRC 105044 / CNB-440)</name>
    <dbReference type="NCBI Taxonomy" id="369723"/>
    <lineage>
        <taxon>Bacteria</taxon>
        <taxon>Bacillati</taxon>
        <taxon>Actinomycetota</taxon>
        <taxon>Actinomycetes</taxon>
        <taxon>Micromonosporales</taxon>
        <taxon>Micromonosporaceae</taxon>
        <taxon>Salinispora</taxon>
    </lineage>
</organism>
<evidence type="ECO:0000259" key="2">
    <source>
        <dbReference type="PROSITE" id="PS51898"/>
    </source>
</evidence>
<accession>A4X8Z6</accession>
<evidence type="ECO:0000256" key="1">
    <source>
        <dbReference type="ARBA" id="ARBA00023172"/>
    </source>
</evidence>
<keyword evidence="4" id="KW-1185">Reference proteome</keyword>
<dbReference type="STRING" id="369723.Strop_2908"/>
<dbReference type="PROSITE" id="PS51898">
    <property type="entry name" value="TYR_RECOMBINASE"/>
    <property type="match status" value="1"/>
</dbReference>
<dbReference type="GO" id="GO:0006310">
    <property type="term" value="P:DNA recombination"/>
    <property type="evidence" value="ECO:0007669"/>
    <property type="project" value="UniProtKB-KW"/>
</dbReference>
<dbReference type="InterPro" id="IPR002104">
    <property type="entry name" value="Integrase_catalytic"/>
</dbReference>
<dbReference type="AlphaFoldDB" id="A4X8Z6"/>
<evidence type="ECO:0000313" key="3">
    <source>
        <dbReference type="EMBL" id="ABP55346.1"/>
    </source>
</evidence>
<dbReference type="eggNOG" id="COG4974">
    <property type="taxonomic scope" value="Bacteria"/>
</dbReference>
<dbReference type="InterPro" id="IPR013762">
    <property type="entry name" value="Integrase-like_cat_sf"/>
</dbReference>